<dbReference type="GO" id="GO:0015969">
    <property type="term" value="P:guanosine tetraphosphate metabolic process"/>
    <property type="evidence" value="ECO:0007669"/>
    <property type="project" value="InterPro"/>
</dbReference>
<dbReference type="InterPro" id="IPR011990">
    <property type="entry name" value="TPR-like_helical_dom_sf"/>
</dbReference>
<evidence type="ECO:0000256" key="3">
    <source>
        <dbReference type="SAM" id="MobiDB-lite"/>
    </source>
</evidence>
<dbReference type="GO" id="GO:0016301">
    <property type="term" value="F:kinase activity"/>
    <property type="evidence" value="ECO:0007669"/>
    <property type="project" value="UniProtKB-KW"/>
</dbReference>
<feature type="domain" description="FHA" evidence="4">
    <location>
        <begin position="865"/>
        <end position="920"/>
    </location>
</feature>
<feature type="compositionally biased region" description="Low complexity" evidence="3">
    <location>
        <begin position="685"/>
        <end position="701"/>
    </location>
</feature>
<accession>A0A061S0K0</accession>
<dbReference type="InterPro" id="IPR007685">
    <property type="entry name" value="RelA_SpoT"/>
</dbReference>
<gene>
    <name evidence="6" type="ORF">TSPGSL018_19889</name>
</gene>
<feature type="repeat" description="TPR" evidence="2">
    <location>
        <begin position="1289"/>
        <end position="1322"/>
    </location>
</feature>
<dbReference type="SMART" id="SM00386">
    <property type="entry name" value="HAT"/>
    <property type="match status" value="5"/>
</dbReference>
<dbReference type="InterPro" id="IPR002048">
    <property type="entry name" value="EF_hand_dom"/>
</dbReference>
<keyword evidence="6" id="KW-0808">Transferase</keyword>
<dbReference type="PROSITE" id="PS50006">
    <property type="entry name" value="FHA_DOMAIN"/>
    <property type="match status" value="1"/>
</dbReference>
<feature type="domain" description="EF-hand" evidence="5">
    <location>
        <begin position="579"/>
        <end position="614"/>
    </location>
</feature>
<dbReference type="Gene3D" id="1.10.3210.10">
    <property type="entry name" value="Hypothetical protein af1432"/>
    <property type="match status" value="1"/>
</dbReference>
<dbReference type="SUPFAM" id="SSF48452">
    <property type="entry name" value="TPR-like"/>
    <property type="match status" value="2"/>
</dbReference>
<feature type="region of interest" description="Disordered" evidence="3">
    <location>
        <begin position="764"/>
        <end position="824"/>
    </location>
</feature>
<keyword evidence="2" id="KW-0802">TPR repeat</keyword>
<keyword evidence="6" id="KW-0418">Kinase</keyword>
<dbReference type="SUPFAM" id="SSF109604">
    <property type="entry name" value="HD-domain/PDEase-like"/>
    <property type="match status" value="1"/>
</dbReference>
<dbReference type="SUPFAM" id="SSF47473">
    <property type="entry name" value="EF-hand"/>
    <property type="match status" value="1"/>
</dbReference>
<name>A0A061S0K0_9CHLO</name>
<dbReference type="Gene3D" id="1.10.238.10">
    <property type="entry name" value="EF-hand"/>
    <property type="match status" value="1"/>
</dbReference>
<dbReference type="Gene3D" id="2.60.200.20">
    <property type="match status" value="1"/>
</dbReference>
<protein>
    <submittedName>
        <fullName evidence="6">Gtp pyrophosphokinase</fullName>
    </submittedName>
</protein>
<dbReference type="PROSITE" id="PS50222">
    <property type="entry name" value="EF_HAND_2"/>
    <property type="match status" value="1"/>
</dbReference>
<dbReference type="Pfam" id="PF00498">
    <property type="entry name" value="FHA"/>
    <property type="match status" value="1"/>
</dbReference>
<dbReference type="InterPro" id="IPR000253">
    <property type="entry name" value="FHA_dom"/>
</dbReference>
<dbReference type="CDD" id="cd05399">
    <property type="entry name" value="NT_Rel-Spo_like"/>
    <property type="match status" value="1"/>
</dbReference>
<dbReference type="InterPro" id="IPR019734">
    <property type="entry name" value="TPR_rpt"/>
</dbReference>
<evidence type="ECO:0000259" key="4">
    <source>
        <dbReference type="PROSITE" id="PS50006"/>
    </source>
</evidence>
<evidence type="ECO:0000313" key="6">
    <source>
        <dbReference type="EMBL" id="JAC76539.1"/>
    </source>
</evidence>
<dbReference type="InterPro" id="IPR011992">
    <property type="entry name" value="EF-hand-dom_pair"/>
</dbReference>
<proteinExistence type="predicted"/>
<dbReference type="PANTHER" id="PTHR21262">
    <property type="entry name" value="GUANOSINE-3',5'-BIS DIPHOSPHATE 3'-PYROPHOSPHOHYDROLASE"/>
    <property type="match status" value="1"/>
</dbReference>
<dbReference type="GO" id="GO:0005509">
    <property type="term" value="F:calcium ion binding"/>
    <property type="evidence" value="ECO:0007669"/>
    <property type="project" value="InterPro"/>
</dbReference>
<dbReference type="Gene3D" id="3.30.460.10">
    <property type="entry name" value="Beta Polymerase, domain 2"/>
    <property type="match status" value="1"/>
</dbReference>
<dbReference type="EMBL" id="GBEZ01009029">
    <property type="protein sequence ID" value="JAC76539.1"/>
    <property type="molecule type" value="Transcribed_RNA"/>
</dbReference>
<dbReference type="Gene3D" id="1.25.40.10">
    <property type="entry name" value="Tetratricopeptide repeat domain"/>
    <property type="match status" value="1"/>
</dbReference>
<dbReference type="SMART" id="SM00240">
    <property type="entry name" value="FHA"/>
    <property type="match status" value="1"/>
</dbReference>
<feature type="compositionally biased region" description="Acidic residues" evidence="3">
    <location>
        <begin position="1007"/>
        <end position="1020"/>
    </location>
</feature>
<dbReference type="Pfam" id="PF13181">
    <property type="entry name" value="TPR_8"/>
    <property type="match status" value="1"/>
</dbReference>
<dbReference type="SMART" id="SM00954">
    <property type="entry name" value="RelA_SpoT"/>
    <property type="match status" value="1"/>
</dbReference>
<dbReference type="SUPFAM" id="SSF49879">
    <property type="entry name" value="SMAD/FHA domain"/>
    <property type="match status" value="1"/>
</dbReference>
<dbReference type="Pfam" id="PF13328">
    <property type="entry name" value="HD_4"/>
    <property type="match status" value="1"/>
</dbReference>
<dbReference type="InterPro" id="IPR018247">
    <property type="entry name" value="EF_Hand_1_Ca_BS"/>
</dbReference>
<feature type="compositionally biased region" description="Basic and acidic residues" evidence="3">
    <location>
        <begin position="786"/>
        <end position="800"/>
    </location>
</feature>
<dbReference type="SUPFAM" id="SSF81301">
    <property type="entry name" value="Nucleotidyltransferase"/>
    <property type="match status" value="1"/>
</dbReference>
<dbReference type="SMART" id="SM00028">
    <property type="entry name" value="TPR"/>
    <property type="match status" value="4"/>
</dbReference>
<evidence type="ECO:0000259" key="5">
    <source>
        <dbReference type="PROSITE" id="PS50222"/>
    </source>
</evidence>
<dbReference type="PROSITE" id="PS50005">
    <property type="entry name" value="TPR"/>
    <property type="match status" value="1"/>
</dbReference>
<keyword evidence="1" id="KW-0106">Calcium</keyword>
<sequence>MRATNAIPVCKELASKHFQQHFSRQDNTFSQQRQISHICASTCGVLSSPNCNRCKHYVTSRQQDTGDTTSGFICFSIAMRCGRCAQTRRFRFLSSRSWDISLASASWLGRLKPIRSFVLPFRIVHKPRISCGVAVAANTSLSKAPPSLEGSVTGLVAAWDKIWMRLPADAGAGFGAQTILAALKLLMSAVGSGDAGEGAPGIDAVEHALSVAQLLADLCASGLPLDADVIAAGILAGAYCSQRIDPAQVAERLGPAVTQLLHDVHRVHTAPQRVDLSDDHAASGLRELCLSFYDVRAIVVETAVRLELMRRAGSLPLYQQQLEALECLQVYAPLGHAIGVGKLSAGLEDMCFRILFPKSYEETARWLQTRSGVAETLLDSCREQLQRALASNAEFSSLAGDILLRGRTKSLFSTMKKLLRLEEPSKGGRKRGEVYDYCGVRAIVLPREDGARSEAAAETDAVRACYVVQEVAHSLWDEVPGRSKDYIRQPKPNGYQSLHSTVMVPAADGRMQPLELQVRTNRMDRAAEEGAAAHAAYKGGLHTSQARKLKRWTEKLLAARAMPAEALSKAASVTSTWEVLESGAEELFRQLDVDGDGVISATEVDSLLEDLGVSSVDAADGRTDGIHLLSFGEKSGDDSLTFEDFLRFRTQAAVIHGLPVVDQDFAAVLRGRSGSEPEEEGGGEPAEAPPDQAAAEASGSPPASPPVRHRGPPLARAAAAAPLAVARSASWGLRLRLRPRARALTRGRCSIAAFAQSRATEAELMAHDGRASPAADDAEEEGGSGIDREHGGDELPERKPLRPSMPAAPAQRGGVSRRAPAERPKLALVPEGDVPIVPDQATRLVSWIEGDERVAGLVVPEAGPMILGALSCRGCDAVVDIETVSGLHARLERVPGKAGGAVMVTDLSSTNGTYVNGVQLQPNHDAPAHEGDLISLSRVGFRIQRLPEGCEGIEIEGAAVPPGLPFTSLALRCAEDIVAADAQAKAGRDEQDGEDEADTEAAALDSGEAEEGGVSDEEDSVPAGERLHEMLKELWKQGQVAAARHLFLLRLRRNPTDGVLWARWAFLEGTLNDPPEGAGVVRIFYRAATEALAEEFDEETERLGCNKKLVRALRSWGIYEFRSGQQVSARRLLRRAVDEAQLHPDGLAAEEAQSTLHRWAKEERRRGKTRQAMSLADEGLSAAPTNPYLLQLKGSMLGDSGHIGAAETVFDRGLRANPRFTGLMHAWAVLKASLKDIDGARQLFKQLLKMDPNNIAAIQAWAVAEAKCKRVNQSRTLFQLGVAKHPDSVLCWHAWGRMELGIGNIEKARQLYEKALSLDPSNVHTMVSLGYLERNFGDLAAARELLERADGLQPKNPAVLQELGYLVIAEGDRERGKALMKLAERENTRQRALRRGRRYVPVRYSREKRMKKQWWKTQSLKRLGLLGTEHDRGSSNNP</sequence>
<dbReference type="PANTHER" id="PTHR21262:SF12">
    <property type="entry name" value="GTP DIPHOSPHOKINASE CRSH, CHLOROPLASTIC-RELATED"/>
    <property type="match status" value="1"/>
</dbReference>
<evidence type="ECO:0000256" key="2">
    <source>
        <dbReference type="PROSITE-ProRule" id="PRU00339"/>
    </source>
</evidence>
<dbReference type="InterPro" id="IPR043519">
    <property type="entry name" value="NT_sf"/>
</dbReference>
<feature type="region of interest" description="Disordered" evidence="3">
    <location>
        <begin position="984"/>
        <end position="1021"/>
    </location>
</feature>
<dbReference type="Pfam" id="PF04607">
    <property type="entry name" value="RelA_SpoT"/>
    <property type="match status" value="1"/>
</dbReference>
<dbReference type="CDD" id="cd00060">
    <property type="entry name" value="FHA"/>
    <property type="match status" value="1"/>
</dbReference>
<dbReference type="InterPro" id="IPR008984">
    <property type="entry name" value="SMAD_FHA_dom_sf"/>
</dbReference>
<reference evidence="6" key="1">
    <citation type="submission" date="2014-05" db="EMBL/GenBank/DDBJ databases">
        <title>The transcriptome of the halophilic microalga Tetraselmis sp. GSL018 isolated from the Great Salt Lake, Utah.</title>
        <authorList>
            <person name="Jinkerson R.E."/>
            <person name="D'Adamo S."/>
            <person name="Posewitz M.C."/>
        </authorList>
    </citation>
    <scope>NUCLEOTIDE SEQUENCE</scope>
    <source>
        <strain evidence="6">GSL018</strain>
    </source>
</reference>
<dbReference type="InterPro" id="IPR003107">
    <property type="entry name" value="HAT"/>
</dbReference>
<dbReference type="GO" id="GO:0006396">
    <property type="term" value="P:RNA processing"/>
    <property type="evidence" value="ECO:0007669"/>
    <property type="project" value="InterPro"/>
</dbReference>
<organism evidence="6">
    <name type="scientific">Tetraselmis sp. GSL018</name>
    <dbReference type="NCBI Taxonomy" id="582737"/>
    <lineage>
        <taxon>Eukaryota</taxon>
        <taxon>Viridiplantae</taxon>
        <taxon>Chlorophyta</taxon>
        <taxon>core chlorophytes</taxon>
        <taxon>Chlorodendrophyceae</taxon>
        <taxon>Chlorodendrales</taxon>
        <taxon>Chlorodendraceae</taxon>
        <taxon>Tetraselmis</taxon>
    </lineage>
</organism>
<evidence type="ECO:0000256" key="1">
    <source>
        <dbReference type="ARBA" id="ARBA00022837"/>
    </source>
</evidence>
<dbReference type="PROSITE" id="PS00018">
    <property type="entry name" value="EF_HAND_1"/>
    <property type="match status" value="1"/>
</dbReference>
<feature type="region of interest" description="Disordered" evidence="3">
    <location>
        <begin position="672"/>
        <end position="715"/>
    </location>
</feature>